<comment type="caution">
    <text evidence="3">The sequence shown here is derived from an EMBL/GenBank/DDBJ whole genome shotgun (WGS) entry which is preliminary data.</text>
</comment>
<keyword evidence="1" id="KW-0040">ANK repeat</keyword>
<dbReference type="Gene3D" id="1.25.40.20">
    <property type="entry name" value="Ankyrin repeat-containing domain"/>
    <property type="match status" value="1"/>
</dbReference>
<evidence type="ECO:0000259" key="2">
    <source>
        <dbReference type="Pfam" id="PF13962"/>
    </source>
</evidence>
<accession>A0AAN7ERE0</accession>
<sequence length="383" mass="43440">MSERIERLKQVSQCGDVDTLYVLIQEDAYLLDHIDRVPFFDTPLHIAACNGHIPFVMEMARLKPSFARKPNLEGFSPIHLALQYKQTEMVSRLLQVNGDLVRIKGREGITPLHYAIAVDDQLDLLAEFLSVCPNSIEDVTTRNETVLHITLKCDKLEAFKFLVEWIRQKRSKNSIFWERKILNWKNEKGNTVLHIAISKNQPEAVRLLLKSGVDINAKNLEGHTAGDILAEQIEVENNNEIRVMLLHAGALSANSSLPNYNYSHYLHSIVSSLEESLIRCSREWRMISEDKRNALLVVTTLLIAVTYDGVLNPPGGIWQEDSSKHGIRKSHAMKPNLSFNKNDTLPNKIAGTPIGLRLLPFWLFLASNSVYVFIRNNSSSHSI</sequence>
<dbReference type="PANTHER" id="PTHR24128:SF24">
    <property type="entry name" value="ANKYRIN REPEAT PROTEIN"/>
    <property type="match status" value="1"/>
</dbReference>
<name>A0AAN7ERE0_QUERU</name>
<dbReference type="SMART" id="SM00248">
    <property type="entry name" value="ANK"/>
    <property type="match status" value="5"/>
</dbReference>
<dbReference type="PROSITE" id="PS50088">
    <property type="entry name" value="ANK_REPEAT"/>
    <property type="match status" value="2"/>
</dbReference>
<dbReference type="InterPro" id="IPR036770">
    <property type="entry name" value="Ankyrin_rpt-contain_sf"/>
</dbReference>
<dbReference type="PRINTS" id="PR01415">
    <property type="entry name" value="ANKYRIN"/>
</dbReference>
<proteinExistence type="predicted"/>
<evidence type="ECO:0000313" key="3">
    <source>
        <dbReference type="EMBL" id="KAK4577888.1"/>
    </source>
</evidence>
<feature type="repeat" description="ANK" evidence="1">
    <location>
        <begin position="188"/>
        <end position="220"/>
    </location>
</feature>
<gene>
    <name evidence="3" type="ORF">RGQ29_028143</name>
</gene>
<dbReference type="EMBL" id="JAXUIC010000008">
    <property type="protein sequence ID" value="KAK4577888.1"/>
    <property type="molecule type" value="Genomic_DNA"/>
</dbReference>
<evidence type="ECO:0000256" key="1">
    <source>
        <dbReference type="PROSITE-ProRule" id="PRU00023"/>
    </source>
</evidence>
<dbReference type="AlphaFoldDB" id="A0AAN7ERE0"/>
<protein>
    <recommendedName>
        <fullName evidence="2">PGG domain-containing protein</fullName>
    </recommendedName>
</protein>
<dbReference type="Pfam" id="PF12796">
    <property type="entry name" value="Ank_2"/>
    <property type="match status" value="2"/>
</dbReference>
<dbReference type="Pfam" id="PF13962">
    <property type="entry name" value="PGG"/>
    <property type="match status" value="1"/>
</dbReference>
<dbReference type="InterPro" id="IPR002110">
    <property type="entry name" value="Ankyrin_rpt"/>
</dbReference>
<reference evidence="3 4" key="1">
    <citation type="journal article" date="2023" name="G3 (Bethesda)">
        <title>A haplotype-resolved chromosome-scale genome for Quercus rubra L. provides insights into the genetics of adaptive traits for red oak species.</title>
        <authorList>
            <person name="Kapoor B."/>
            <person name="Jenkins J."/>
            <person name="Schmutz J."/>
            <person name="Zhebentyayeva T."/>
            <person name="Kuelheim C."/>
            <person name="Coggeshall M."/>
            <person name="Heim C."/>
            <person name="Lasky J.R."/>
            <person name="Leites L."/>
            <person name="Islam-Faridi N."/>
            <person name="Romero-Severson J."/>
            <person name="DeLeo V.L."/>
            <person name="Lucas S.M."/>
            <person name="Lazic D."/>
            <person name="Gailing O."/>
            <person name="Carlson J."/>
            <person name="Staton M."/>
        </authorList>
    </citation>
    <scope>NUCLEOTIDE SEQUENCE [LARGE SCALE GENOMIC DNA]</scope>
    <source>
        <strain evidence="3">Pseudo-F2</strain>
    </source>
</reference>
<dbReference type="SUPFAM" id="SSF48403">
    <property type="entry name" value="Ankyrin repeat"/>
    <property type="match status" value="1"/>
</dbReference>
<dbReference type="PANTHER" id="PTHR24128">
    <property type="entry name" value="HOMEOBOX PROTEIN WARIAI"/>
    <property type="match status" value="1"/>
</dbReference>
<dbReference type="PROSITE" id="PS50297">
    <property type="entry name" value="ANK_REP_REGION"/>
    <property type="match status" value="2"/>
</dbReference>
<feature type="repeat" description="ANK" evidence="1">
    <location>
        <begin position="73"/>
        <end position="100"/>
    </location>
</feature>
<feature type="domain" description="PGG" evidence="2">
    <location>
        <begin position="289"/>
        <end position="329"/>
    </location>
</feature>
<dbReference type="InterPro" id="IPR026961">
    <property type="entry name" value="PGG_dom"/>
</dbReference>
<organism evidence="3 4">
    <name type="scientific">Quercus rubra</name>
    <name type="common">Northern red oak</name>
    <name type="synonym">Quercus borealis</name>
    <dbReference type="NCBI Taxonomy" id="3512"/>
    <lineage>
        <taxon>Eukaryota</taxon>
        <taxon>Viridiplantae</taxon>
        <taxon>Streptophyta</taxon>
        <taxon>Embryophyta</taxon>
        <taxon>Tracheophyta</taxon>
        <taxon>Spermatophyta</taxon>
        <taxon>Magnoliopsida</taxon>
        <taxon>eudicotyledons</taxon>
        <taxon>Gunneridae</taxon>
        <taxon>Pentapetalae</taxon>
        <taxon>rosids</taxon>
        <taxon>fabids</taxon>
        <taxon>Fagales</taxon>
        <taxon>Fagaceae</taxon>
        <taxon>Quercus</taxon>
    </lineage>
</organism>
<evidence type="ECO:0000313" key="4">
    <source>
        <dbReference type="Proteomes" id="UP001324115"/>
    </source>
</evidence>
<keyword evidence="4" id="KW-1185">Reference proteome</keyword>
<dbReference type="Proteomes" id="UP001324115">
    <property type="component" value="Unassembled WGS sequence"/>
</dbReference>